<evidence type="ECO:0000313" key="3">
    <source>
        <dbReference type="Proteomes" id="UP000241647"/>
    </source>
</evidence>
<evidence type="ECO:0000256" key="1">
    <source>
        <dbReference type="SAM" id="MobiDB-lite"/>
    </source>
</evidence>
<proteinExistence type="predicted"/>
<sequence length="137" mass="14982">MSEKFQNPQRNSGEVIPPAEPNHDRKQRLAWDVSEALLQAVYDAAERSGEDARSAAVTVALQQVERTHVFDVADEDDQHVLASQADYAAARLVELIDACDELTTSDLQGAIEALAMRLVHHQLPVGGVEQTEGGDHE</sequence>
<feature type="region of interest" description="Disordered" evidence="1">
    <location>
        <begin position="1"/>
        <end position="26"/>
    </location>
</feature>
<feature type="compositionally biased region" description="Polar residues" evidence="1">
    <location>
        <begin position="1"/>
        <end position="12"/>
    </location>
</feature>
<dbReference type="RefSeq" id="WP_030517920.1">
    <property type="nucleotide sequence ID" value="NZ_PYHS01000021.1"/>
</dbReference>
<reference evidence="2 3" key="1">
    <citation type="submission" date="2018-02" db="EMBL/GenBank/DDBJ databases">
        <title>8 Nocardia nova and 1 Nocardia cyriacigeorgica strain used for evolution to TMP-SMX.</title>
        <authorList>
            <person name="Mehta H."/>
            <person name="Weng J."/>
            <person name="Shamoo Y."/>
        </authorList>
    </citation>
    <scope>NUCLEOTIDE SEQUENCE [LARGE SCALE GENOMIC DNA]</scope>
    <source>
        <strain evidence="2 3">ATCC 33727</strain>
    </source>
</reference>
<gene>
    <name evidence="2" type="ORF">C8259_29535</name>
</gene>
<dbReference type="EMBL" id="PYHS01000021">
    <property type="protein sequence ID" value="PSR58686.1"/>
    <property type="molecule type" value="Genomic_DNA"/>
</dbReference>
<evidence type="ECO:0000313" key="2">
    <source>
        <dbReference type="EMBL" id="PSR58686.1"/>
    </source>
</evidence>
<dbReference type="AlphaFoldDB" id="A0A2T2YT73"/>
<comment type="caution">
    <text evidence="2">The sequence shown here is derived from an EMBL/GenBank/DDBJ whole genome shotgun (WGS) entry which is preliminary data.</text>
</comment>
<organism evidence="2 3">
    <name type="scientific">Nocardia nova</name>
    <dbReference type="NCBI Taxonomy" id="37330"/>
    <lineage>
        <taxon>Bacteria</taxon>
        <taxon>Bacillati</taxon>
        <taxon>Actinomycetota</taxon>
        <taxon>Actinomycetes</taxon>
        <taxon>Mycobacteriales</taxon>
        <taxon>Nocardiaceae</taxon>
        <taxon>Nocardia</taxon>
    </lineage>
</organism>
<accession>A0A2T2YT73</accession>
<name>A0A2T2YT73_9NOCA</name>
<dbReference type="Proteomes" id="UP000241647">
    <property type="component" value="Unassembled WGS sequence"/>
</dbReference>
<protein>
    <submittedName>
        <fullName evidence="2">Uncharacterized protein</fullName>
    </submittedName>
</protein>